<evidence type="ECO:0000313" key="1">
    <source>
        <dbReference type="EMBL" id="EAR08579.1"/>
    </source>
</evidence>
<comment type="caution">
    <text evidence="1">The sequence shown here is derived from an EMBL/GenBank/DDBJ whole genome shotgun (WGS) entry which is preliminary data.</text>
</comment>
<dbReference type="HOGENOM" id="CLU_868424_0_0_6"/>
<dbReference type="AlphaFoldDB" id="A4BH80"/>
<reference evidence="1 2" key="1">
    <citation type="submission" date="2006-02" db="EMBL/GenBank/DDBJ databases">
        <authorList>
            <person name="Pinhassi J."/>
            <person name="Pedros-Alio C."/>
            <person name="Ferriera S."/>
            <person name="Johnson J."/>
            <person name="Kravitz S."/>
            <person name="Halpern A."/>
            <person name="Remington K."/>
            <person name="Beeson K."/>
            <person name="Tran B."/>
            <person name="Rogers Y.-H."/>
            <person name="Friedman R."/>
            <person name="Venter J.C."/>
        </authorList>
    </citation>
    <scope>NUCLEOTIDE SEQUENCE [LARGE SCALE GENOMIC DNA]</scope>
    <source>
        <strain evidence="1 2">MED297</strain>
    </source>
</reference>
<protein>
    <submittedName>
        <fullName evidence="1">Uncharacterized protein</fullName>
    </submittedName>
</protein>
<dbReference type="EMBL" id="AAOE01000019">
    <property type="protein sequence ID" value="EAR08579.1"/>
    <property type="molecule type" value="Genomic_DNA"/>
</dbReference>
<sequence length="320" mass="35149">MRQATEKLFLTFLFISALGFAWLQWPQRTEDSAFQELPIIETDPLWTLSTVYEAESRFVTSPFLVELVSQAPILFWIEAPSAGLSPVLKRAVLTEEGLSYEPVTVLTPDALSKMTGRKTLNLQSLVSWTQGDQLFMAVSSSTIADASRVDLLVSDDEGLSFEHLSTLRTNPVLNLGARAQGAPISQNSGSEFMISHDQIGYLALRAEVNTQGEIIRVSRLSMGAAPSTLTGNALQVAQDVWLTTQVDQTQEIMRLMLNSEPQALEGRTVRALDVSQLPVSPPHMSLSADGVIHLIWIEGGNRVQWLRTSLAELLNGEVGE</sequence>
<proteinExistence type="predicted"/>
<dbReference type="STRING" id="314283.MED297_15195"/>
<dbReference type="Proteomes" id="UP000005953">
    <property type="component" value="Unassembled WGS sequence"/>
</dbReference>
<gene>
    <name evidence="1" type="ORF">MED297_15195</name>
</gene>
<accession>A4BH80</accession>
<keyword evidence="2" id="KW-1185">Reference proteome</keyword>
<evidence type="ECO:0000313" key="2">
    <source>
        <dbReference type="Proteomes" id="UP000005953"/>
    </source>
</evidence>
<organism evidence="1 2">
    <name type="scientific">Reinekea blandensis MED297</name>
    <dbReference type="NCBI Taxonomy" id="314283"/>
    <lineage>
        <taxon>Bacteria</taxon>
        <taxon>Pseudomonadati</taxon>
        <taxon>Pseudomonadota</taxon>
        <taxon>Gammaproteobacteria</taxon>
        <taxon>Oceanospirillales</taxon>
        <taxon>Saccharospirillaceae</taxon>
        <taxon>Reinekea</taxon>
    </lineage>
</organism>
<name>A4BH80_9GAMM</name>